<dbReference type="InterPro" id="IPR019481">
    <property type="entry name" value="TFIIIC_triple_barrel"/>
</dbReference>
<organism evidence="3 4">
    <name type="scientific">Ascobolus immersus RN42</name>
    <dbReference type="NCBI Taxonomy" id="1160509"/>
    <lineage>
        <taxon>Eukaryota</taxon>
        <taxon>Fungi</taxon>
        <taxon>Dikarya</taxon>
        <taxon>Ascomycota</taxon>
        <taxon>Pezizomycotina</taxon>
        <taxon>Pezizomycetes</taxon>
        <taxon>Pezizales</taxon>
        <taxon>Ascobolaceae</taxon>
        <taxon>Ascobolus</taxon>
    </lineage>
</organism>
<dbReference type="AlphaFoldDB" id="A0A3N4I8F2"/>
<evidence type="ECO:0000313" key="4">
    <source>
        <dbReference type="Proteomes" id="UP000275078"/>
    </source>
</evidence>
<dbReference type="Pfam" id="PF10419">
    <property type="entry name" value="TFIIIC_sub6"/>
    <property type="match status" value="1"/>
</dbReference>
<evidence type="ECO:0000256" key="1">
    <source>
        <dbReference type="SAM" id="MobiDB-lite"/>
    </source>
</evidence>
<dbReference type="EMBL" id="ML119672">
    <property type="protein sequence ID" value="RPA82345.1"/>
    <property type="molecule type" value="Genomic_DNA"/>
</dbReference>
<feature type="region of interest" description="Disordered" evidence="1">
    <location>
        <begin position="1"/>
        <end position="20"/>
    </location>
</feature>
<feature type="compositionally biased region" description="Basic and acidic residues" evidence="1">
    <location>
        <begin position="130"/>
        <end position="182"/>
    </location>
</feature>
<dbReference type="Proteomes" id="UP000275078">
    <property type="component" value="Unassembled WGS sequence"/>
</dbReference>
<evidence type="ECO:0000259" key="2">
    <source>
        <dbReference type="Pfam" id="PF10419"/>
    </source>
</evidence>
<name>A0A3N4I8F2_ASCIM</name>
<gene>
    <name evidence="3" type="ORF">BJ508DRAFT_414178</name>
</gene>
<feature type="region of interest" description="Disordered" evidence="1">
    <location>
        <begin position="115"/>
        <end position="182"/>
    </location>
</feature>
<sequence length="182" mass="19809">MASTAPVAKMTTTPTPSPLEDWEWEYETAQETQIQYVPLHLPPRQSSTSSLSSTGTIQLLTRATDHPLLALDGRLYVIQPTESIGSYMFLDKQTGEMVGVGREGGVAKAAVVREGGQGDAGKSGARRWREKFGEVKKKREEAEKRKQQEKEAKGGADGQSKETGESGKQQDGDPMEGVERDG</sequence>
<evidence type="ECO:0000313" key="3">
    <source>
        <dbReference type="EMBL" id="RPA82345.1"/>
    </source>
</evidence>
<reference evidence="3 4" key="1">
    <citation type="journal article" date="2018" name="Nat. Ecol. Evol.">
        <title>Pezizomycetes genomes reveal the molecular basis of ectomycorrhizal truffle lifestyle.</title>
        <authorList>
            <person name="Murat C."/>
            <person name="Payen T."/>
            <person name="Noel B."/>
            <person name="Kuo A."/>
            <person name="Morin E."/>
            <person name="Chen J."/>
            <person name="Kohler A."/>
            <person name="Krizsan K."/>
            <person name="Balestrini R."/>
            <person name="Da Silva C."/>
            <person name="Montanini B."/>
            <person name="Hainaut M."/>
            <person name="Levati E."/>
            <person name="Barry K.W."/>
            <person name="Belfiori B."/>
            <person name="Cichocki N."/>
            <person name="Clum A."/>
            <person name="Dockter R.B."/>
            <person name="Fauchery L."/>
            <person name="Guy J."/>
            <person name="Iotti M."/>
            <person name="Le Tacon F."/>
            <person name="Lindquist E.A."/>
            <person name="Lipzen A."/>
            <person name="Malagnac F."/>
            <person name="Mello A."/>
            <person name="Molinier V."/>
            <person name="Miyauchi S."/>
            <person name="Poulain J."/>
            <person name="Riccioni C."/>
            <person name="Rubini A."/>
            <person name="Sitrit Y."/>
            <person name="Splivallo R."/>
            <person name="Traeger S."/>
            <person name="Wang M."/>
            <person name="Zifcakova L."/>
            <person name="Wipf D."/>
            <person name="Zambonelli A."/>
            <person name="Paolocci F."/>
            <person name="Nowrousian M."/>
            <person name="Ottonello S."/>
            <person name="Baldrian P."/>
            <person name="Spatafora J.W."/>
            <person name="Henrissat B."/>
            <person name="Nagy L.G."/>
            <person name="Aury J.M."/>
            <person name="Wincker P."/>
            <person name="Grigoriev I.V."/>
            <person name="Bonfante P."/>
            <person name="Martin F.M."/>
        </authorList>
    </citation>
    <scope>NUCLEOTIDE SEQUENCE [LARGE SCALE GENOMIC DNA]</scope>
    <source>
        <strain evidence="3 4">RN42</strain>
    </source>
</reference>
<proteinExistence type="predicted"/>
<protein>
    <recommendedName>
        <fullName evidence="2">Transcription factor TFIIIC triple barrel domain-containing protein</fullName>
    </recommendedName>
</protein>
<accession>A0A3N4I8F2</accession>
<feature type="domain" description="Transcription factor TFIIIC triple barrel" evidence="2">
    <location>
        <begin position="31"/>
        <end position="113"/>
    </location>
</feature>
<keyword evidence="4" id="KW-1185">Reference proteome</keyword>